<gene>
    <name evidence="1" type="ORF">ENK44_12710</name>
</gene>
<evidence type="ECO:0000313" key="1">
    <source>
        <dbReference type="EMBL" id="HGY56562.1"/>
    </source>
</evidence>
<dbReference type="EMBL" id="DRQG01000115">
    <property type="protein sequence ID" value="HGY56562.1"/>
    <property type="molecule type" value="Genomic_DNA"/>
</dbReference>
<proteinExistence type="predicted"/>
<dbReference type="Proteomes" id="UP000885779">
    <property type="component" value="Unassembled WGS sequence"/>
</dbReference>
<comment type="caution">
    <text evidence="1">The sequence shown here is derived from an EMBL/GenBank/DDBJ whole genome shotgun (WGS) entry which is preliminary data.</text>
</comment>
<dbReference type="AlphaFoldDB" id="A0A7V4U3A9"/>
<reference evidence="1" key="1">
    <citation type="journal article" date="2020" name="mSystems">
        <title>Genome- and Community-Level Interaction Insights into Carbon Utilization and Element Cycling Functions of Hydrothermarchaeota in Hydrothermal Sediment.</title>
        <authorList>
            <person name="Zhou Z."/>
            <person name="Liu Y."/>
            <person name="Xu W."/>
            <person name="Pan J."/>
            <person name="Luo Z.H."/>
            <person name="Li M."/>
        </authorList>
    </citation>
    <scope>NUCLEOTIDE SEQUENCE [LARGE SCALE GENOMIC DNA]</scope>
    <source>
        <strain evidence="1">HyVt-577</strain>
    </source>
</reference>
<organism evidence="1">
    <name type="scientific">Caldithrix abyssi</name>
    <dbReference type="NCBI Taxonomy" id="187145"/>
    <lineage>
        <taxon>Bacteria</taxon>
        <taxon>Pseudomonadati</taxon>
        <taxon>Calditrichota</taxon>
        <taxon>Calditrichia</taxon>
        <taxon>Calditrichales</taxon>
        <taxon>Calditrichaceae</taxon>
        <taxon>Caldithrix</taxon>
    </lineage>
</organism>
<protein>
    <recommendedName>
        <fullName evidence="2">Lipoprotein</fullName>
    </recommendedName>
</protein>
<sequence length="200" mass="21709">MLPEITKKSLLSLFALFILVIAAGCDLYTSDVTEIGGVDKTVCEQFSDSVFVSVNSMISSDYNAKWKDANLSLFADSLIDTLLADSVFIEQGNEMAYELTLGSGDDTSYVVIKASSSSLLVFATDIVKMNLYDSAGKAYPLSSNEMPQETISGCTQADDADVEQPVIKMRESYRVSAGNVLFQLIKAEQTKSSIFKVAVQ</sequence>
<evidence type="ECO:0008006" key="2">
    <source>
        <dbReference type="Google" id="ProtNLM"/>
    </source>
</evidence>
<dbReference type="PROSITE" id="PS51257">
    <property type="entry name" value="PROKAR_LIPOPROTEIN"/>
    <property type="match status" value="1"/>
</dbReference>
<name>A0A7V4U3A9_CALAY</name>
<accession>A0A7V4U3A9</accession>